<dbReference type="NCBIfam" id="TIGR01007">
    <property type="entry name" value="eps_fam"/>
    <property type="match status" value="1"/>
</dbReference>
<evidence type="ECO:0000313" key="20">
    <source>
        <dbReference type="EMBL" id="ADY61780.1"/>
    </source>
</evidence>
<evidence type="ECO:0000256" key="7">
    <source>
        <dbReference type="ARBA" id="ARBA00022679"/>
    </source>
</evidence>
<dbReference type="eggNOG" id="COG3206">
    <property type="taxonomic scope" value="Bacteria"/>
</dbReference>
<keyword evidence="11" id="KW-0067">ATP-binding</keyword>
<evidence type="ECO:0000256" key="4">
    <source>
        <dbReference type="ARBA" id="ARBA00011903"/>
    </source>
</evidence>
<dbReference type="Pfam" id="PF13614">
    <property type="entry name" value="AAA_31"/>
    <property type="match status" value="1"/>
</dbReference>
<dbReference type="HOGENOM" id="CLU_009912_2_1_0"/>
<dbReference type="InterPro" id="IPR003856">
    <property type="entry name" value="LPS_length_determ_N"/>
</dbReference>
<evidence type="ECO:0000313" key="21">
    <source>
        <dbReference type="Proteomes" id="UP000006860"/>
    </source>
</evidence>
<comment type="similarity">
    <text evidence="3">Belongs to the etk/wzc family.</text>
</comment>
<dbReference type="InterPro" id="IPR027417">
    <property type="entry name" value="P-loop_NTPase"/>
</dbReference>
<evidence type="ECO:0000256" key="9">
    <source>
        <dbReference type="ARBA" id="ARBA00022741"/>
    </source>
</evidence>
<dbReference type="CDD" id="cd05387">
    <property type="entry name" value="BY-kinase"/>
    <property type="match status" value="1"/>
</dbReference>
<dbReference type="Pfam" id="PF02706">
    <property type="entry name" value="Wzz"/>
    <property type="match status" value="1"/>
</dbReference>
<dbReference type="KEGG" id="pbs:Plabr_4206"/>
<keyword evidence="8 17" id="KW-0812">Transmembrane</keyword>
<evidence type="ECO:0000256" key="10">
    <source>
        <dbReference type="ARBA" id="ARBA00022777"/>
    </source>
</evidence>
<comment type="similarity">
    <text evidence="2">Belongs to the CpsD/CapB family.</text>
</comment>
<evidence type="ECO:0000259" key="18">
    <source>
        <dbReference type="Pfam" id="PF02706"/>
    </source>
</evidence>
<dbReference type="SUPFAM" id="SSF52540">
    <property type="entry name" value="P-loop containing nucleoside triphosphate hydrolases"/>
    <property type="match status" value="1"/>
</dbReference>
<evidence type="ECO:0000256" key="17">
    <source>
        <dbReference type="SAM" id="Phobius"/>
    </source>
</evidence>
<sequence length="773" mass="86271">MTTLEAKHTPRWSARATEPKPTQNGSDWQFDSPTSSESGFDIRSIVWERKWLLIFFAALGAAIGYLEFTKQPPVYRSSASILVDRYQPRMPIEGIDPLSGQTDPLSTHIALFNTPVILKKAVEDFRLGELSSISSSNPMASISSGLSVSRSAKAEDILLFTFTCGHPKDAQKVLEAVIASYFAFLDESQRTASNRTVDLIKEAKDDLTESLTKKETAYQQFREDSALLWTSDEGNNLHQARLAQIEGQRSELLIKSSQVRAELEAIQNALNRGTSRQALLMMADQARQRAGQSSAEGVQNASITSQLIPLMLEESMLLEKLGEQHPKVSEVRRRTEVMRTLLSQEAGERTSTKPASARPDLLTLYMQSLQEELRTNQEKLKELDNLFLSERTHSSNLTMDENRGRVLREDLNRTKKLYDVVLEKLQEISLVDETSVLTATVVNHPSDGSEVRLKVFNYAGMGGMGGLAIGMLVGLLLEYSDKRFRSPEEMMQMLGVPILGHIPEMPASQKRRKRNKSGDTVPIDPTLVNYHRPNSRIAEAYRLIRGTLLLTMGGERARVIQFTSPDPGDGKSTTCSNIALATANSGKRTLVIDLDLRRPTVHKLFGLDRDVGVSTFLTSDVEWADCIQQTSVPNLDVITAGKKNEQYGELLHNPKLASVLDALRDKYDVIFIDSPPVLAVADATAIAPLADSLLLVIKNSKHSRPHAKQARESLDLVGAPLEGMVVNLVCEETSYRYEGGHYRRGMYGSNYNYGTNYSYHQRRYRYYYEGTDA</sequence>
<keyword evidence="13 17" id="KW-0472">Membrane</keyword>
<dbReference type="GO" id="GO:0005524">
    <property type="term" value="F:ATP binding"/>
    <property type="evidence" value="ECO:0007669"/>
    <property type="project" value="UniProtKB-KW"/>
</dbReference>
<protein>
    <recommendedName>
        <fullName evidence="4">non-specific protein-tyrosine kinase</fullName>
        <ecNumber evidence="4">2.7.10.2</ecNumber>
    </recommendedName>
</protein>
<proteinExistence type="inferred from homology"/>
<evidence type="ECO:0000256" key="11">
    <source>
        <dbReference type="ARBA" id="ARBA00022840"/>
    </source>
</evidence>
<comment type="subcellular location">
    <subcellularLocation>
        <location evidence="1">Cell inner membrane</location>
        <topology evidence="1">Multi-pass membrane protein</topology>
    </subcellularLocation>
</comment>
<comment type="catalytic activity">
    <reaction evidence="15">
        <text>L-tyrosyl-[protein] + ATP = O-phospho-L-tyrosyl-[protein] + ADP + H(+)</text>
        <dbReference type="Rhea" id="RHEA:10596"/>
        <dbReference type="Rhea" id="RHEA-COMP:10136"/>
        <dbReference type="Rhea" id="RHEA-COMP:20101"/>
        <dbReference type="ChEBI" id="CHEBI:15378"/>
        <dbReference type="ChEBI" id="CHEBI:30616"/>
        <dbReference type="ChEBI" id="CHEBI:46858"/>
        <dbReference type="ChEBI" id="CHEBI:61978"/>
        <dbReference type="ChEBI" id="CHEBI:456216"/>
        <dbReference type="EC" id="2.7.10.2"/>
    </reaction>
</comment>
<feature type="region of interest" description="Disordered" evidence="16">
    <location>
        <begin position="1"/>
        <end position="38"/>
    </location>
</feature>
<dbReference type="PANTHER" id="PTHR32309">
    <property type="entry name" value="TYROSINE-PROTEIN KINASE"/>
    <property type="match status" value="1"/>
</dbReference>
<dbReference type="InterPro" id="IPR025669">
    <property type="entry name" value="AAA_dom"/>
</dbReference>
<keyword evidence="14" id="KW-0829">Tyrosine-protein kinase</keyword>
<keyword evidence="12 17" id="KW-1133">Transmembrane helix</keyword>
<evidence type="ECO:0000256" key="8">
    <source>
        <dbReference type="ARBA" id="ARBA00022692"/>
    </source>
</evidence>
<keyword evidence="7 20" id="KW-0808">Transferase</keyword>
<keyword evidence="10" id="KW-0418">Kinase</keyword>
<dbReference type="Proteomes" id="UP000006860">
    <property type="component" value="Chromosome"/>
</dbReference>
<feature type="transmembrane region" description="Helical" evidence="17">
    <location>
        <begin position="51"/>
        <end position="68"/>
    </location>
</feature>
<feature type="domain" description="Polysaccharide chain length determinant N-terminal" evidence="18">
    <location>
        <begin position="42"/>
        <end position="124"/>
    </location>
</feature>
<accession>F0SI78</accession>
<keyword evidence="9" id="KW-0547">Nucleotide-binding</keyword>
<evidence type="ECO:0000256" key="5">
    <source>
        <dbReference type="ARBA" id="ARBA00022475"/>
    </source>
</evidence>
<dbReference type="EMBL" id="CP002546">
    <property type="protein sequence ID" value="ADY61780.1"/>
    <property type="molecule type" value="Genomic_DNA"/>
</dbReference>
<dbReference type="eggNOG" id="COG0489">
    <property type="taxonomic scope" value="Bacteria"/>
</dbReference>
<dbReference type="OrthoDB" id="9794577at2"/>
<dbReference type="STRING" id="756272.Plabr_4206"/>
<dbReference type="GO" id="GO:0004715">
    <property type="term" value="F:non-membrane spanning protein tyrosine kinase activity"/>
    <property type="evidence" value="ECO:0007669"/>
    <property type="project" value="UniProtKB-EC"/>
</dbReference>
<dbReference type="InterPro" id="IPR050445">
    <property type="entry name" value="Bact_polysacc_biosynth/exp"/>
</dbReference>
<evidence type="ECO:0000256" key="14">
    <source>
        <dbReference type="ARBA" id="ARBA00023137"/>
    </source>
</evidence>
<evidence type="ECO:0000256" key="15">
    <source>
        <dbReference type="ARBA" id="ARBA00051245"/>
    </source>
</evidence>
<gene>
    <name evidence="20" type="ordered locus">Plabr_4206</name>
</gene>
<feature type="compositionally biased region" description="Polar residues" evidence="16">
    <location>
        <begin position="20"/>
        <end position="38"/>
    </location>
</feature>
<evidence type="ECO:0000259" key="19">
    <source>
        <dbReference type="Pfam" id="PF13614"/>
    </source>
</evidence>
<dbReference type="PANTHER" id="PTHR32309:SF13">
    <property type="entry name" value="FERRIC ENTEROBACTIN TRANSPORT PROTEIN FEPE"/>
    <property type="match status" value="1"/>
</dbReference>
<evidence type="ECO:0000256" key="13">
    <source>
        <dbReference type="ARBA" id="ARBA00023136"/>
    </source>
</evidence>
<dbReference type="EC" id="2.7.10.2" evidence="4"/>
<keyword evidence="5" id="KW-1003">Cell membrane</keyword>
<feature type="domain" description="AAA" evidence="19">
    <location>
        <begin position="558"/>
        <end position="703"/>
    </location>
</feature>
<name>F0SI78_RUBBR</name>
<evidence type="ECO:0000256" key="2">
    <source>
        <dbReference type="ARBA" id="ARBA00007316"/>
    </source>
</evidence>
<dbReference type="InterPro" id="IPR005702">
    <property type="entry name" value="Wzc-like_C"/>
</dbReference>
<keyword evidence="21" id="KW-1185">Reference proteome</keyword>
<evidence type="ECO:0000256" key="3">
    <source>
        <dbReference type="ARBA" id="ARBA00008883"/>
    </source>
</evidence>
<dbReference type="AlphaFoldDB" id="F0SI78"/>
<evidence type="ECO:0000256" key="6">
    <source>
        <dbReference type="ARBA" id="ARBA00022519"/>
    </source>
</evidence>
<evidence type="ECO:0000256" key="12">
    <source>
        <dbReference type="ARBA" id="ARBA00022989"/>
    </source>
</evidence>
<evidence type="ECO:0000256" key="1">
    <source>
        <dbReference type="ARBA" id="ARBA00004429"/>
    </source>
</evidence>
<reference evidence="21" key="1">
    <citation type="submission" date="2011-02" db="EMBL/GenBank/DDBJ databases">
        <title>The complete genome of Planctomyces brasiliensis DSM 5305.</title>
        <authorList>
            <person name="Lucas S."/>
            <person name="Copeland A."/>
            <person name="Lapidus A."/>
            <person name="Bruce D."/>
            <person name="Goodwin L."/>
            <person name="Pitluck S."/>
            <person name="Kyrpides N."/>
            <person name="Mavromatis K."/>
            <person name="Pagani I."/>
            <person name="Ivanova N."/>
            <person name="Ovchinnikova G."/>
            <person name="Lu M."/>
            <person name="Detter J.C."/>
            <person name="Han C."/>
            <person name="Land M."/>
            <person name="Hauser L."/>
            <person name="Markowitz V."/>
            <person name="Cheng J.-F."/>
            <person name="Hugenholtz P."/>
            <person name="Woyke T."/>
            <person name="Wu D."/>
            <person name="Tindall B."/>
            <person name="Pomrenke H.G."/>
            <person name="Brambilla E."/>
            <person name="Klenk H.-P."/>
            <person name="Eisen J.A."/>
        </authorList>
    </citation>
    <scope>NUCLEOTIDE SEQUENCE [LARGE SCALE GENOMIC DNA]</scope>
    <source>
        <strain evidence="21">ATCC 49424 / DSM 5305 / JCM 21570 / NBRC 103401 / IFAM 1448</strain>
    </source>
</reference>
<dbReference type="Gene3D" id="3.40.50.300">
    <property type="entry name" value="P-loop containing nucleotide triphosphate hydrolases"/>
    <property type="match status" value="1"/>
</dbReference>
<organism evidence="20 21">
    <name type="scientific">Rubinisphaera brasiliensis (strain ATCC 49424 / DSM 5305 / JCM 21570 / IAM 15109 / NBRC 103401 / IFAM 1448)</name>
    <name type="common">Planctomyces brasiliensis</name>
    <dbReference type="NCBI Taxonomy" id="756272"/>
    <lineage>
        <taxon>Bacteria</taxon>
        <taxon>Pseudomonadati</taxon>
        <taxon>Planctomycetota</taxon>
        <taxon>Planctomycetia</taxon>
        <taxon>Planctomycetales</taxon>
        <taxon>Planctomycetaceae</taxon>
        <taxon>Rubinisphaera</taxon>
    </lineage>
</organism>
<keyword evidence="6" id="KW-0997">Cell inner membrane</keyword>
<evidence type="ECO:0000256" key="16">
    <source>
        <dbReference type="SAM" id="MobiDB-lite"/>
    </source>
</evidence>
<dbReference type="GO" id="GO:0005886">
    <property type="term" value="C:plasma membrane"/>
    <property type="evidence" value="ECO:0007669"/>
    <property type="project" value="UniProtKB-SubCell"/>
</dbReference>